<keyword evidence="2" id="KW-1185">Reference proteome</keyword>
<reference evidence="1 2" key="1">
    <citation type="submission" date="2019-03" db="EMBL/GenBank/DDBJ databases">
        <title>Dyadobacter AR-3-6 sp. nov., isolated from arctic soil.</title>
        <authorList>
            <person name="Chaudhary D.K."/>
        </authorList>
    </citation>
    <scope>NUCLEOTIDE SEQUENCE [LARGE SCALE GENOMIC DNA]</scope>
    <source>
        <strain evidence="1 2">AR-3-6</strain>
    </source>
</reference>
<protein>
    <submittedName>
        <fullName evidence="1">Uncharacterized protein</fullName>
    </submittedName>
</protein>
<dbReference type="OrthoDB" id="882313at2"/>
<organism evidence="1 2">
    <name type="scientific">Dyadobacter psychrotolerans</name>
    <dbReference type="NCBI Taxonomy" id="2541721"/>
    <lineage>
        <taxon>Bacteria</taxon>
        <taxon>Pseudomonadati</taxon>
        <taxon>Bacteroidota</taxon>
        <taxon>Cytophagia</taxon>
        <taxon>Cytophagales</taxon>
        <taxon>Spirosomataceae</taxon>
        <taxon>Dyadobacter</taxon>
    </lineage>
</organism>
<accession>A0A4R5D8J5</accession>
<sequence length="214" mass="25731">MKKKTILSKKILRSIEDYWNDPDSQLDLKKLLENRFQYFEMEDCYGYSIDGSVSGKLRKKTISILIDIYMDWKSRLDEQNLDYYLAIWLYIPRMSKSQVVCAIDDKITYYDNDVFLPAKEIKKFPQLNFGKIPDASNQFTWELKVDLDNLYEWEVNFPKQNWERLDDYRRDQKRFKKNIESSIRKIDNDGNVMYLFPVGDVWVGKINPKLTIKK</sequence>
<comment type="caution">
    <text evidence="1">The sequence shown here is derived from an EMBL/GenBank/DDBJ whole genome shotgun (WGS) entry which is preliminary data.</text>
</comment>
<gene>
    <name evidence="1" type="ORF">E0F88_31640</name>
</gene>
<evidence type="ECO:0000313" key="2">
    <source>
        <dbReference type="Proteomes" id="UP000294850"/>
    </source>
</evidence>
<evidence type="ECO:0000313" key="1">
    <source>
        <dbReference type="EMBL" id="TDE09037.1"/>
    </source>
</evidence>
<dbReference type="EMBL" id="SMFL01000022">
    <property type="protein sequence ID" value="TDE09037.1"/>
    <property type="molecule type" value="Genomic_DNA"/>
</dbReference>
<dbReference type="Proteomes" id="UP000294850">
    <property type="component" value="Unassembled WGS sequence"/>
</dbReference>
<proteinExistence type="predicted"/>
<name>A0A4R5D8J5_9BACT</name>
<dbReference type="RefSeq" id="WP_131962480.1">
    <property type="nucleotide sequence ID" value="NZ_SMFL01000022.1"/>
</dbReference>
<dbReference type="AlphaFoldDB" id="A0A4R5D8J5"/>